<evidence type="ECO:0000256" key="1">
    <source>
        <dbReference type="ARBA" id="ARBA00023015"/>
    </source>
</evidence>
<dbReference type="CDD" id="cd01392">
    <property type="entry name" value="HTH_LacI"/>
    <property type="match status" value="1"/>
</dbReference>
<evidence type="ECO:0000259" key="4">
    <source>
        <dbReference type="PROSITE" id="PS50932"/>
    </source>
</evidence>
<dbReference type="Pfam" id="PF13377">
    <property type="entry name" value="Peripla_BP_3"/>
    <property type="match status" value="1"/>
</dbReference>
<protein>
    <submittedName>
        <fullName evidence="5">LacI family DNA-binding transcriptional regulator</fullName>
    </submittedName>
</protein>
<proteinExistence type="predicted"/>
<evidence type="ECO:0000256" key="3">
    <source>
        <dbReference type="ARBA" id="ARBA00023163"/>
    </source>
</evidence>
<dbReference type="Proteomes" id="UP001589810">
    <property type="component" value="Unassembled WGS sequence"/>
</dbReference>
<dbReference type="GO" id="GO:0003677">
    <property type="term" value="F:DNA binding"/>
    <property type="evidence" value="ECO:0007669"/>
    <property type="project" value="UniProtKB-KW"/>
</dbReference>
<organism evidence="5 6">
    <name type="scientific">Kutzneria chonburiensis</name>
    <dbReference type="NCBI Taxonomy" id="1483604"/>
    <lineage>
        <taxon>Bacteria</taxon>
        <taxon>Bacillati</taxon>
        <taxon>Actinomycetota</taxon>
        <taxon>Actinomycetes</taxon>
        <taxon>Pseudonocardiales</taxon>
        <taxon>Pseudonocardiaceae</taxon>
        <taxon>Kutzneria</taxon>
    </lineage>
</organism>
<dbReference type="CDD" id="cd06267">
    <property type="entry name" value="PBP1_LacI_sugar_binding-like"/>
    <property type="match status" value="1"/>
</dbReference>
<dbReference type="Gene3D" id="3.40.50.2300">
    <property type="match status" value="2"/>
</dbReference>
<dbReference type="InterPro" id="IPR028082">
    <property type="entry name" value="Peripla_BP_I"/>
</dbReference>
<evidence type="ECO:0000313" key="5">
    <source>
        <dbReference type="EMBL" id="MFC0540199.1"/>
    </source>
</evidence>
<keyword evidence="6" id="KW-1185">Reference proteome</keyword>
<sequence length="336" mass="35524">MDKPATIKDVADLARVHAATASRALNPQTRDKVSPRTAARIVEAARTLGYSPNSAARSLRTRTSSVVGVVIPDLRNPVFPPIVRGVEDALREAGYLALLGNTDGDAERERDLLATMRGQQLAGFILATSKRDSLPFGPDVSVVLVNRRTDAGDVASVVADSRAGVHALVNLLVERGHSRIAHLAGPQDTSTGVERHRAFLDGLAAHDLAPVGVEVCAAFSEQAGFEATHKLLAAVRPTAIVAGNDMIALGCYGALAELGLRCPEDVSVTGFNDMPFVDKQRPALTTVRIPHYDIGYEAARLLLERIAAPASPPKRVVLPVELIVRGSVAGPAADRA</sequence>
<comment type="caution">
    <text evidence="5">The sequence shown here is derived from an EMBL/GenBank/DDBJ whole genome shotgun (WGS) entry which is preliminary data.</text>
</comment>
<dbReference type="SMART" id="SM00354">
    <property type="entry name" value="HTH_LACI"/>
    <property type="match status" value="1"/>
</dbReference>
<dbReference type="InterPro" id="IPR010982">
    <property type="entry name" value="Lambda_DNA-bd_dom_sf"/>
</dbReference>
<dbReference type="EMBL" id="JBHLUD010000001">
    <property type="protein sequence ID" value="MFC0540199.1"/>
    <property type="molecule type" value="Genomic_DNA"/>
</dbReference>
<dbReference type="Gene3D" id="1.10.260.40">
    <property type="entry name" value="lambda repressor-like DNA-binding domains"/>
    <property type="match status" value="1"/>
</dbReference>
<keyword evidence="1" id="KW-0805">Transcription regulation</keyword>
<dbReference type="PANTHER" id="PTHR30146">
    <property type="entry name" value="LACI-RELATED TRANSCRIPTIONAL REPRESSOR"/>
    <property type="match status" value="1"/>
</dbReference>
<evidence type="ECO:0000313" key="6">
    <source>
        <dbReference type="Proteomes" id="UP001589810"/>
    </source>
</evidence>
<dbReference type="Pfam" id="PF00356">
    <property type="entry name" value="LacI"/>
    <property type="match status" value="1"/>
</dbReference>
<gene>
    <name evidence="5" type="ORF">ACFFH7_01835</name>
</gene>
<keyword evidence="3" id="KW-0804">Transcription</keyword>
<dbReference type="PROSITE" id="PS50932">
    <property type="entry name" value="HTH_LACI_2"/>
    <property type="match status" value="1"/>
</dbReference>
<name>A0ABV6MIU5_9PSEU</name>
<dbReference type="InterPro" id="IPR046335">
    <property type="entry name" value="LacI/GalR-like_sensor"/>
</dbReference>
<accession>A0ABV6MIU5</accession>
<evidence type="ECO:0000256" key="2">
    <source>
        <dbReference type="ARBA" id="ARBA00023125"/>
    </source>
</evidence>
<dbReference type="SUPFAM" id="SSF53822">
    <property type="entry name" value="Periplasmic binding protein-like I"/>
    <property type="match status" value="1"/>
</dbReference>
<keyword evidence="2 5" id="KW-0238">DNA-binding</keyword>
<feature type="domain" description="HTH lacI-type" evidence="4">
    <location>
        <begin position="5"/>
        <end position="61"/>
    </location>
</feature>
<reference evidence="5 6" key="1">
    <citation type="submission" date="2024-09" db="EMBL/GenBank/DDBJ databases">
        <authorList>
            <person name="Sun Q."/>
            <person name="Mori K."/>
        </authorList>
    </citation>
    <scope>NUCLEOTIDE SEQUENCE [LARGE SCALE GENOMIC DNA]</scope>
    <source>
        <strain evidence="5 6">TBRC 1432</strain>
    </source>
</reference>
<dbReference type="InterPro" id="IPR000843">
    <property type="entry name" value="HTH_LacI"/>
</dbReference>
<dbReference type="RefSeq" id="WP_273938966.1">
    <property type="nucleotide sequence ID" value="NZ_CP097263.1"/>
</dbReference>
<dbReference type="PANTHER" id="PTHR30146:SF109">
    <property type="entry name" value="HTH-TYPE TRANSCRIPTIONAL REGULATOR GALS"/>
    <property type="match status" value="1"/>
</dbReference>
<dbReference type="SUPFAM" id="SSF47413">
    <property type="entry name" value="lambda repressor-like DNA-binding domains"/>
    <property type="match status" value="1"/>
</dbReference>